<organism evidence="2 3">
    <name type="scientific">Cyanobium usitatum str. Tous</name>
    <dbReference type="NCBI Taxonomy" id="2116684"/>
    <lineage>
        <taxon>Bacteria</taxon>
        <taxon>Bacillati</taxon>
        <taxon>Cyanobacteriota</taxon>
        <taxon>Cyanophyceae</taxon>
        <taxon>Synechococcales</taxon>
        <taxon>Prochlorococcaceae</taxon>
        <taxon>Cyanobium</taxon>
    </lineage>
</organism>
<dbReference type="EMBL" id="PXXO01000005">
    <property type="protein sequence ID" value="PSJ05988.1"/>
    <property type="molecule type" value="Genomic_DNA"/>
</dbReference>
<dbReference type="OrthoDB" id="9804360at2"/>
<evidence type="ECO:0000256" key="1">
    <source>
        <dbReference type="SAM" id="Phobius"/>
    </source>
</evidence>
<dbReference type="Proteomes" id="UP000243002">
    <property type="component" value="Unassembled WGS sequence"/>
</dbReference>
<accession>A0A2P7MXR7</accession>
<keyword evidence="1" id="KW-1133">Transmembrane helix</keyword>
<keyword evidence="3" id="KW-1185">Reference proteome</keyword>
<evidence type="ECO:0008006" key="4">
    <source>
        <dbReference type="Google" id="ProtNLM"/>
    </source>
</evidence>
<protein>
    <recommendedName>
        <fullName evidence="4">Amino acid transport protein</fullName>
    </recommendedName>
</protein>
<reference evidence="2 3" key="1">
    <citation type="journal article" date="2018" name="Environ. Microbiol.">
        <title>Ecological and genomic features of two widespread freshwater picocyanobacteria.</title>
        <authorList>
            <person name="Cabello-Yeves P.J."/>
            <person name="Picazo A."/>
            <person name="Camacho A."/>
            <person name="Callieri C."/>
            <person name="Rosselli R."/>
            <person name="Roda-Garcia J.J."/>
            <person name="Coutinho F.H."/>
            <person name="Rodriguez-Valera F."/>
        </authorList>
    </citation>
    <scope>NUCLEOTIDE SEQUENCE [LARGE SCALE GENOMIC DNA]</scope>
    <source>
        <strain evidence="2 3">Tous</strain>
    </source>
</reference>
<keyword evidence="1" id="KW-0812">Transmembrane</keyword>
<name>A0A2P7MXR7_9CYAN</name>
<sequence length="66" mass="7209">MQPLDLFLNLMLGLVGSAYLLYGRKQAAGLPMLCGLMMMVEPYVVPGFIGQLLVGILLAALPFLRR</sequence>
<dbReference type="RefSeq" id="WP_106502507.1">
    <property type="nucleotide sequence ID" value="NZ_PXXO01000005.1"/>
</dbReference>
<gene>
    <name evidence="2" type="ORF">C7K55_06045</name>
</gene>
<evidence type="ECO:0000313" key="2">
    <source>
        <dbReference type="EMBL" id="PSJ05988.1"/>
    </source>
</evidence>
<feature type="transmembrane region" description="Helical" evidence="1">
    <location>
        <begin position="6"/>
        <end position="22"/>
    </location>
</feature>
<comment type="caution">
    <text evidence="2">The sequence shown here is derived from an EMBL/GenBank/DDBJ whole genome shotgun (WGS) entry which is preliminary data.</text>
</comment>
<feature type="transmembrane region" description="Helical" evidence="1">
    <location>
        <begin position="43"/>
        <end position="64"/>
    </location>
</feature>
<proteinExistence type="predicted"/>
<evidence type="ECO:0000313" key="3">
    <source>
        <dbReference type="Proteomes" id="UP000243002"/>
    </source>
</evidence>
<dbReference type="AlphaFoldDB" id="A0A2P7MXR7"/>
<keyword evidence="1" id="KW-0472">Membrane</keyword>